<dbReference type="EMBL" id="UYRT01082333">
    <property type="protein sequence ID" value="VDN25845.1"/>
    <property type="molecule type" value="Genomic_DNA"/>
</dbReference>
<feature type="short sequence motif" description="Q motif" evidence="8">
    <location>
        <begin position="49"/>
        <end position="77"/>
    </location>
</feature>
<sequence>MRRRKHPSESEIGASPENIEENMRKKKFGIEPTTFVESVESMPESGSEPTFRDFGLDEQILKVIGELGWERPTLVQSRMIPLAFEHKNILARARTGSGKTAAYMLPIVQRILQLKCSSDGSTGPFALFIVPSKELAKQVRIFCFVFIFDEILH</sequence>
<dbReference type="InterPro" id="IPR014001">
    <property type="entry name" value="Helicase_ATP-bd"/>
</dbReference>
<reference evidence="14" key="1">
    <citation type="submission" date="2016-06" db="UniProtKB">
        <authorList>
            <consortium name="WormBaseParasite"/>
        </authorList>
    </citation>
    <scope>IDENTIFICATION</scope>
</reference>
<keyword evidence="2" id="KW-0547">Nucleotide-binding</keyword>
<comment type="catalytic activity">
    <reaction evidence="7">
        <text>ATP + H2O = ADP + phosphate + H(+)</text>
        <dbReference type="Rhea" id="RHEA:13065"/>
        <dbReference type="ChEBI" id="CHEBI:15377"/>
        <dbReference type="ChEBI" id="CHEBI:15378"/>
        <dbReference type="ChEBI" id="CHEBI:30616"/>
        <dbReference type="ChEBI" id="CHEBI:43474"/>
        <dbReference type="ChEBI" id="CHEBI:456216"/>
        <dbReference type="EC" id="3.6.4.13"/>
    </reaction>
</comment>
<dbReference type="Gene3D" id="3.40.50.300">
    <property type="entry name" value="P-loop containing nucleotide triphosphate hydrolases"/>
    <property type="match status" value="1"/>
</dbReference>
<evidence type="ECO:0000256" key="5">
    <source>
        <dbReference type="ARBA" id="ARBA00022840"/>
    </source>
</evidence>
<dbReference type="InterPro" id="IPR050079">
    <property type="entry name" value="DEAD_box_RNA_helicase"/>
</dbReference>
<dbReference type="SUPFAM" id="SSF52540">
    <property type="entry name" value="P-loop containing nucleoside triphosphate hydrolases"/>
    <property type="match status" value="1"/>
</dbReference>
<evidence type="ECO:0000256" key="7">
    <source>
        <dbReference type="ARBA" id="ARBA00047984"/>
    </source>
</evidence>
<dbReference type="OrthoDB" id="1191041at2759"/>
<evidence type="ECO:0000256" key="6">
    <source>
        <dbReference type="ARBA" id="ARBA00022884"/>
    </source>
</evidence>
<evidence type="ECO:0000313" key="14">
    <source>
        <dbReference type="WBParaSite" id="GPUH_0001537601-mRNA-1"/>
    </source>
</evidence>
<dbReference type="InterPro" id="IPR014014">
    <property type="entry name" value="RNA_helicase_DEAD_Q_motif"/>
</dbReference>
<keyword evidence="3" id="KW-0378">Hydrolase</keyword>
<name>A0A183E315_9BILA</name>
<evidence type="ECO:0000256" key="4">
    <source>
        <dbReference type="ARBA" id="ARBA00022806"/>
    </source>
</evidence>
<keyword evidence="6" id="KW-0694">RNA-binding</keyword>
<evidence type="ECO:0000256" key="2">
    <source>
        <dbReference type="ARBA" id="ARBA00022741"/>
    </source>
</evidence>
<dbReference type="AlphaFoldDB" id="A0A183E315"/>
<dbReference type="InterPro" id="IPR011545">
    <property type="entry name" value="DEAD/DEAH_box_helicase_dom"/>
</dbReference>
<evidence type="ECO:0000256" key="3">
    <source>
        <dbReference type="ARBA" id="ARBA00022801"/>
    </source>
</evidence>
<dbReference type="GO" id="GO:0003724">
    <property type="term" value="F:RNA helicase activity"/>
    <property type="evidence" value="ECO:0007669"/>
    <property type="project" value="UniProtKB-EC"/>
</dbReference>
<dbReference type="Proteomes" id="UP000271098">
    <property type="component" value="Unassembled WGS sequence"/>
</dbReference>
<accession>A0A183E315</accession>
<feature type="domain" description="DEAD-box RNA helicase Q" evidence="11">
    <location>
        <begin position="49"/>
        <end position="77"/>
    </location>
</feature>
<protein>
    <recommendedName>
        <fullName evidence="1">RNA helicase</fullName>
        <ecNumber evidence="1">3.6.4.13</ecNumber>
    </recommendedName>
</protein>
<gene>
    <name evidence="12" type="ORF">GPUH_LOCUS15356</name>
</gene>
<dbReference type="PANTHER" id="PTHR47959:SF21">
    <property type="entry name" value="DEAD-BOX HELICASE 56"/>
    <property type="match status" value="1"/>
</dbReference>
<reference evidence="12 13" key="2">
    <citation type="submission" date="2018-11" db="EMBL/GenBank/DDBJ databases">
        <authorList>
            <consortium name="Pathogen Informatics"/>
        </authorList>
    </citation>
    <scope>NUCLEOTIDE SEQUENCE [LARGE SCALE GENOMIC DNA]</scope>
</reference>
<dbReference type="PROSITE" id="PS51195">
    <property type="entry name" value="Q_MOTIF"/>
    <property type="match status" value="1"/>
</dbReference>
<evidence type="ECO:0000313" key="13">
    <source>
        <dbReference type="Proteomes" id="UP000271098"/>
    </source>
</evidence>
<evidence type="ECO:0000259" key="10">
    <source>
        <dbReference type="PROSITE" id="PS51192"/>
    </source>
</evidence>
<evidence type="ECO:0000256" key="8">
    <source>
        <dbReference type="PROSITE-ProRule" id="PRU00552"/>
    </source>
</evidence>
<dbReference type="PANTHER" id="PTHR47959">
    <property type="entry name" value="ATP-DEPENDENT RNA HELICASE RHLE-RELATED"/>
    <property type="match status" value="1"/>
</dbReference>
<dbReference type="Pfam" id="PF00270">
    <property type="entry name" value="DEAD"/>
    <property type="match status" value="1"/>
</dbReference>
<organism evidence="14">
    <name type="scientific">Gongylonema pulchrum</name>
    <dbReference type="NCBI Taxonomy" id="637853"/>
    <lineage>
        <taxon>Eukaryota</taxon>
        <taxon>Metazoa</taxon>
        <taxon>Ecdysozoa</taxon>
        <taxon>Nematoda</taxon>
        <taxon>Chromadorea</taxon>
        <taxon>Rhabditida</taxon>
        <taxon>Spirurina</taxon>
        <taxon>Spiruromorpha</taxon>
        <taxon>Spiruroidea</taxon>
        <taxon>Gongylonematidae</taxon>
        <taxon>Gongylonema</taxon>
    </lineage>
</organism>
<evidence type="ECO:0000256" key="9">
    <source>
        <dbReference type="SAM" id="MobiDB-lite"/>
    </source>
</evidence>
<dbReference type="WBParaSite" id="GPUH_0001537601-mRNA-1">
    <property type="protein sequence ID" value="GPUH_0001537601-mRNA-1"/>
    <property type="gene ID" value="GPUH_0001537601"/>
</dbReference>
<dbReference type="GO" id="GO:0005524">
    <property type="term" value="F:ATP binding"/>
    <property type="evidence" value="ECO:0007669"/>
    <property type="project" value="UniProtKB-KW"/>
</dbReference>
<evidence type="ECO:0000259" key="11">
    <source>
        <dbReference type="PROSITE" id="PS51195"/>
    </source>
</evidence>
<dbReference type="EC" id="3.6.4.13" evidence="1"/>
<dbReference type="GO" id="GO:0003723">
    <property type="term" value="F:RNA binding"/>
    <property type="evidence" value="ECO:0007669"/>
    <property type="project" value="UniProtKB-KW"/>
</dbReference>
<keyword evidence="13" id="KW-1185">Reference proteome</keyword>
<dbReference type="PROSITE" id="PS51192">
    <property type="entry name" value="HELICASE_ATP_BIND_1"/>
    <property type="match status" value="1"/>
</dbReference>
<dbReference type="InterPro" id="IPR027417">
    <property type="entry name" value="P-loop_NTPase"/>
</dbReference>
<proteinExistence type="predicted"/>
<feature type="region of interest" description="Disordered" evidence="9">
    <location>
        <begin position="1"/>
        <end position="26"/>
    </location>
</feature>
<feature type="domain" description="Helicase ATP-binding" evidence="10">
    <location>
        <begin position="80"/>
        <end position="153"/>
    </location>
</feature>
<keyword evidence="4" id="KW-0347">Helicase</keyword>
<dbReference type="GO" id="GO:0016787">
    <property type="term" value="F:hydrolase activity"/>
    <property type="evidence" value="ECO:0007669"/>
    <property type="project" value="UniProtKB-KW"/>
</dbReference>
<evidence type="ECO:0000256" key="1">
    <source>
        <dbReference type="ARBA" id="ARBA00012552"/>
    </source>
</evidence>
<keyword evidence="5" id="KW-0067">ATP-binding</keyword>
<dbReference type="GO" id="GO:0005829">
    <property type="term" value="C:cytosol"/>
    <property type="evidence" value="ECO:0007669"/>
    <property type="project" value="TreeGrafter"/>
</dbReference>
<evidence type="ECO:0000313" key="12">
    <source>
        <dbReference type="EMBL" id="VDN25845.1"/>
    </source>
</evidence>